<dbReference type="AlphaFoldDB" id="A0A1R3KD04"/>
<evidence type="ECO:0000313" key="3">
    <source>
        <dbReference type="Proteomes" id="UP000187203"/>
    </source>
</evidence>
<evidence type="ECO:0000256" key="1">
    <source>
        <dbReference type="SAM" id="MobiDB-lite"/>
    </source>
</evidence>
<name>A0A1R3KD04_9ROSI</name>
<dbReference type="Proteomes" id="UP000187203">
    <property type="component" value="Unassembled WGS sequence"/>
</dbReference>
<gene>
    <name evidence="2" type="ORF">COLO4_09167</name>
</gene>
<accession>A0A1R3KD04</accession>
<organism evidence="2 3">
    <name type="scientific">Corchorus olitorius</name>
    <dbReference type="NCBI Taxonomy" id="93759"/>
    <lineage>
        <taxon>Eukaryota</taxon>
        <taxon>Viridiplantae</taxon>
        <taxon>Streptophyta</taxon>
        <taxon>Embryophyta</taxon>
        <taxon>Tracheophyta</taxon>
        <taxon>Spermatophyta</taxon>
        <taxon>Magnoliopsida</taxon>
        <taxon>eudicotyledons</taxon>
        <taxon>Gunneridae</taxon>
        <taxon>Pentapetalae</taxon>
        <taxon>rosids</taxon>
        <taxon>malvids</taxon>
        <taxon>Malvales</taxon>
        <taxon>Malvaceae</taxon>
        <taxon>Grewioideae</taxon>
        <taxon>Apeibeae</taxon>
        <taxon>Corchorus</taxon>
    </lineage>
</organism>
<feature type="region of interest" description="Disordered" evidence="1">
    <location>
        <begin position="49"/>
        <end position="69"/>
    </location>
</feature>
<comment type="caution">
    <text evidence="2">The sequence shown here is derived from an EMBL/GenBank/DDBJ whole genome shotgun (WGS) entry which is preliminary data.</text>
</comment>
<dbReference type="EMBL" id="AWUE01014127">
    <property type="protein sequence ID" value="OMP04971.1"/>
    <property type="molecule type" value="Genomic_DNA"/>
</dbReference>
<evidence type="ECO:0000313" key="2">
    <source>
        <dbReference type="EMBL" id="OMP04971.1"/>
    </source>
</evidence>
<proteinExistence type="predicted"/>
<reference evidence="3" key="1">
    <citation type="submission" date="2013-09" db="EMBL/GenBank/DDBJ databases">
        <title>Corchorus olitorius genome sequencing.</title>
        <authorList>
            <person name="Alam M."/>
            <person name="Haque M.S."/>
            <person name="Islam M.S."/>
            <person name="Emdad E.M."/>
            <person name="Islam M.M."/>
            <person name="Ahmed B."/>
            <person name="Halim A."/>
            <person name="Hossen Q.M.M."/>
            <person name="Hossain M.Z."/>
            <person name="Ahmed R."/>
            <person name="Khan M.M."/>
            <person name="Islam R."/>
            <person name="Rashid M.M."/>
            <person name="Khan S.A."/>
            <person name="Rahman M.S."/>
            <person name="Alam M."/>
            <person name="Yahiya A.S."/>
            <person name="Khan M.S."/>
            <person name="Azam M.S."/>
            <person name="Haque T."/>
            <person name="Lashkar M.Z.H."/>
            <person name="Akhand A.I."/>
            <person name="Morshed G."/>
            <person name="Roy S."/>
            <person name="Uddin K.S."/>
            <person name="Rabeya T."/>
            <person name="Hossain A.S."/>
            <person name="Chowdhury A."/>
            <person name="Snigdha A.R."/>
            <person name="Mortoza M.S."/>
            <person name="Matin S.A."/>
            <person name="Hoque S.M.E."/>
            <person name="Islam M.K."/>
            <person name="Roy D.K."/>
            <person name="Haider R."/>
            <person name="Moosa M.M."/>
            <person name="Elias S.M."/>
            <person name="Hasan A.M."/>
            <person name="Jahan S."/>
            <person name="Shafiuddin M."/>
            <person name="Mahmood N."/>
            <person name="Shommy N.S."/>
        </authorList>
    </citation>
    <scope>NUCLEOTIDE SEQUENCE [LARGE SCALE GENOMIC DNA]</scope>
    <source>
        <strain evidence="3">cv. O-4</strain>
    </source>
</reference>
<sequence>MKASFKALATLGNKKKTKQATNNGVRNIGKLTLPLCLWSLVRNADKLEDHQQPAADQGALRKDQWNPNVSGRALPEAIKDLWGETLNLSSQQPRL</sequence>
<protein>
    <submittedName>
        <fullName evidence="2">Ku70-binding-like protein</fullName>
    </submittedName>
</protein>
<keyword evidence="3" id="KW-1185">Reference proteome</keyword>